<dbReference type="Pfam" id="PF00589">
    <property type="entry name" value="Phage_integrase"/>
    <property type="match status" value="1"/>
</dbReference>
<dbReference type="AlphaFoldDB" id="A0A6M4GUT6"/>
<dbReference type="PROSITE" id="PS51900">
    <property type="entry name" value="CB"/>
    <property type="match status" value="1"/>
</dbReference>
<dbReference type="InterPro" id="IPR025166">
    <property type="entry name" value="Integrase_DNA_bind_dom"/>
</dbReference>
<dbReference type="Gene3D" id="3.30.160.390">
    <property type="entry name" value="Integrase, DNA-binding domain"/>
    <property type="match status" value="1"/>
</dbReference>
<accession>A0A6M4GUT6</accession>
<evidence type="ECO:0000313" key="8">
    <source>
        <dbReference type="EMBL" id="QJR10103.1"/>
    </source>
</evidence>
<proteinExistence type="inferred from homology"/>
<dbReference type="PROSITE" id="PS51898">
    <property type="entry name" value="TYR_RECOMBINASE"/>
    <property type="match status" value="1"/>
</dbReference>
<dbReference type="InterPro" id="IPR011010">
    <property type="entry name" value="DNA_brk_join_enz"/>
</dbReference>
<reference evidence="8 9" key="1">
    <citation type="submission" date="2020-04" db="EMBL/GenBank/DDBJ databases">
        <title>Usitatibacter rugosus gen. nov., sp. nov. and Usitatibacter palustris sp. nov., novel members of Usitatibacteraceae fam. nov. within the order Nitrosomonadales isolated from soil.</title>
        <authorList>
            <person name="Huber K.J."/>
            <person name="Neumann-Schaal M."/>
            <person name="Geppert A."/>
            <person name="Luckner M."/>
            <person name="Wanner G."/>
            <person name="Overmann J."/>
        </authorList>
    </citation>
    <scope>NUCLEOTIDE SEQUENCE [LARGE SCALE GENOMIC DNA]</scope>
    <source>
        <strain evidence="8 9">0125_3</strain>
    </source>
</reference>
<dbReference type="GO" id="GO:0015074">
    <property type="term" value="P:DNA integration"/>
    <property type="evidence" value="ECO:0007669"/>
    <property type="project" value="UniProtKB-KW"/>
</dbReference>
<dbReference type="Pfam" id="PF22022">
    <property type="entry name" value="Phage_int_M"/>
    <property type="match status" value="1"/>
</dbReference>
<comment type="similarity">
    <text evidence="1">Belongs to the 'phage' integrase family.</text>
</comment>
<dbReference type="SUPFAM" id="SSF56349">
    <property type="entry name" value="DNA breaking-rejoining enzymes"/>
    <property type="match status" value="1"/>
</dbReference>
<organism evidence="8 9">
    <name type="scientific">Usitatibacter rugosus</name>
    <dbReference type="NCBI Taxonomy" id="2732067"/>
    <lineage>
        <taxon>Bacteria</taxon>
        <taxon>Pseudomonadati</taxon>
        <taxon>Pseudomonadota</taxon>
        <taxon>Betaproteobacteria</taxon>
        <taxon>Nitrosomonadales</taxon>
        <taxon>Usitatibacteraceae</taxon>
        <taxon>Usitatibacter</taxon>
    </lineage>
</organism>
<evidence type="ECO:0000256" key="4">
    <source>
        <dbReference type="ARBA" id="ARBA00023172"/>
    </source>
</evidence>
<dbReference type="InterPro" id="IPR050808">
    <property type="entry name" value="Phage_Integrase"/>
</dbReference>
<dbReference type="PANTHER" id="PTHR30629:SF2">
    <property type="entry name" value="PROPHAGE INTEGRASE INTS-RELATED"/>
    <property type="match status" value="1"/>
</dbReference>
<dbReference type="CDD" id="cd00801">
    <property type="entry name" value="INT_P4_C"/>
    <property type="match status" value="1"/>
</dbReference>
<feature type="domain" description="Core-binding (CB)" evidence="7">
    <location>
        <begin position="107"/>
        <end position="186"/>
    </location>
</feature>
<sequence>MKGLSEAACRNAPTKETAYRLSDGGGLFLVVAAGGSKTWRFFYRDGARVVGHTIGRYPKPFGLADARRERDRLKGLRAEGLNPAKQRRIAADDEARRVSEIERQEENTFEAVAGKWIKSNAESWTPRHHAQVVQCLRDHVYPRAGDRPVETLKPADVLDALVPILSKPETARRAFQRIGSVLEYAVAHEYAEYNAAASARKEFGKRLKGALRQKPREHFPCVEPREFPALMRAIRALPSDTTAKTLTLFVAMMACRTGEARAATWDEFDFEAKTWTIPAARMKARRKHVAYLAPEVVALLEAQRERVPARCRYVFPHPTRIDRHASENAALVTLAAAGFAGRMTGHGFRALFSTQANESGKHRREVVELHLAHIVGTAVERAYNRAQLVDERRKLAAYWAHTVASA</sequence>
<dbReference type="InterPro" id="IPR002104">
    <property type="entry name" value="Integrase_catalytic"/>
</dbReference>
<gene>
    <name evidence="8" type="primary">intA</name>
    <name evidence="8" type="ORF">DSM104443_01156</name>
</gene>
<keyword evidence="3 5" id="KW-0238">DNA-binding</keyword>
<evidence type="ECO:0000313" key="9">
    <source>
        <dbReference type="Proteomes" id="UP000501534"/>
    </source>
</evidence>
<dbReference type="InterPro" id="IPR038488">
    <property type="entry name" value="Integrase_DNA-bd_sf"/>
</dbReference>
<dbReference type="Gene3D" id="1.10.150.130">
    <property type="match status" value="1"/>
</dbReference>
<feature type="domain" description="Tyr recombinase" evidence="6">
    <location>
        <begin position="217"/>
        <end position="397"/>
    </location>
</feature>
<keyword evidence="4" id="KW-0233">DNA recombination</keyword>
<evidence type="ECO:0000256" key="3">
    <source>
        <dbReference type="ARBA" id="ARBA00023125"/>
    </source>
</evidence>
<evidence type="ECO:0000256" key="5">
    <source>
        <dbReference type="PROSITE-ProRule" id="PRU01248"/>
    </source>
</evidence>
<dbReference type="EMBL" id="CP053069">
    <property type="protein sequence ID" value="QJR10103.1"/>
    <property type="molecule type" value="Genomic_DNA"/>
</dbReference>
<dbReference type="PANTHER" id="PTHR30629">
    <property type="entry name" value="PROPHAGE INTEGRASE"/>
    <property type="match status" value="1"/>
</dbReference>
<dbReference type="InterPro" id="IPR044068">
    <property type="entry name" value="CB"/>
</dbReference>
<evidence type="ECO:0000259" key="6">
    <source>
        <dbReference type="PROSITE" id="PS51898"/>
    </source>
</evidence>
<dbReference type="Gene3D" id="1.10.443.10">
    <property type="entry name" value="Intergrase catalytic core"/>
    <property type="match status" value="1"/>
</dbReference>
<name>A0A6M4GUT6_9PROT</name>
<dbReference type="GO" id="GO:0003677">
    <property type="term" value="F:DNA binding"/>
    <property type="evidence" value="ECO:0007669"/>
    <property type="project" value="UniProtKB-UniRule"/>
</dbReference>
<keyword evidence="2" id="KW-0229">DNA integration</keyword>
<dbReference type="InterPro" id="IPR053876">
    <property type="entry name" value="Phage_int_M"/>
</dbReference>
<dbReference type="InterPro" id="IPR013762">
    <property type="entry name" value="Integrase-like_cat_sf"/>
</dbReference>
<dbReference type="InterPro" id="IPR010998">
    <property type="entry name" value="Integrase_recombinase_N"/>
</dbReference>
<protein>
    <submittedName>
        <fullName evidence="8">Prophage integrase IntA</fullName>
    </submittedName>
</protein>
<dbReference type="KEGG" id="uru:DSM104443_01156"/>
<dbReference type="GO" id="GO:0006310">
    <property type="term" value="P:DNA recombination"/>
    <property type="evidence" value="ECO:0007669"/>
    <property type="project" value="UniProtKB-KW"/>
</dbReference>
<dbReference type="Pfam" id="PF13356">
    <property type="entry name" value="Arm-DNA-bind_3"/>
    <property type="match status" value="1"/>
</dbReference>
<dbReference type="RefSeq" id="WP_171090364.1">
    <property type="nucleotide sequence ID" value="NZ_CP053069.1"/>
</dbReference>
<evidence type="ECO:0000256" key="1">
    <source>
        <dbReference type="ARBA" id="ARBA00008857"/>
    </source>
</evidence>
<evidence type="ECO:0000259" key="7">
    <source>
        <dbReference type="PROSITE" id="PS51900"/>
    </source>
</evidence>
<evidence type="ECO:0000256" key="2">
    <source>
        <dbReference type="ARBA" id="ARBA00022908"/>
    </source>
</evidence>
<keyword evidence="9" id="KW-1185">Reference proteome</keyword>
<dbReference type="Proteomes" id="UP000501534">
    <property type="component" value="Chromosome"/>
</dbReference>